<feature type="region of interest" description="Disordered" evidence="7">
    <location>
        <begin position="465"/>
        <end position="516"/>
    </location>
</feature>
<dbReference type="GO" id="GO:0008270">
    <property type="term" value="F:zinc ion binding"/>
    <property type="evidence" value="ECO:0007669"/>
    <property type="project" value="InterPro"/>
</dbReference>
<dbReference type="PROSITE" id="PS00463">
    <property type="entry name" value="ZN2_CY6_FUNGAL_1"/>
    <property type="match status" value="1"/>
</dbReference>
<feature type="compositionally biased region" description="Pro residues" evidence="7">
    <location>
        <begin position="104"/>
        <end position="117"/>
    </location>
</feature>
<feature type="compositionally biased region" description="Pro residues" evidence="7">
    <location>
        <begin position="84"/>
        <end position="93"/>
    </location>
</feature>
<evidence type="ECO:0000256" key="4">
    <source>
        <dbReference type="ARBA" id="ARBA00023125"/>
    </source>
</evidence>
<dbReference type="GO" id="GO:0003677">
    <property type="term" value="F:DNA binding"/>
    <property type="evidence" value="ECO:0007669"/>
    <property type="project" value="UniProtKB-KW"/>
</dbReference>
<reference evidence="9" key="1">
    <citation type="journal article" date="2020" name="Stud. Mycol.">
        <title>101 Dothideomycetes genomes: a test case for predicting lifestyles and emergence of pathogens.</title>
        <authorList>
            <person name="Haridas S."/>
            <person name="Albert R."/>
            <person name="Binder M."/>
            <person name="Bloem J."/>
            <person name="Labutti K."/>
            <person name="Salamov A."/>
            <person name="Andreopoulos B."/>
            <person name="Baker S."/>
            <person name="Barry K."/>
            <person name="Bills G."/>
            <person name="Bluhm B."/>
            <person name="Cannon C."/>
            <person name="Castanera R."/>
            <person name="Culley D."/>
            <person name="Daum C."/>
            <person name="Ezra D."/>
            <person name="Gonzalez J."/>
            <person name="Henrissat B."/>
            <person name="Kuo A."/>
            <person name="Liang C."/>
            <person name="Lipzen A."/>
            <person name="Lutzoni F."/>
            <person name="Magnuson J."/>
            <person name="Mondo S."/>
            <person name="Nolan M."/>
            <person name="Ohm R."/>
            <person name="Pangilinan J."/>
            <person name="Park H.-J."/>
            <person name="Ramirez L."/>
            <person name="Alfaro M."/>
            <person name="Sun H."/>
            <person name="Tritt A."/>
            <person name="Yoshinaga Y."/>
            <person name="Zwiers L.-H."/>
            <person name="Turgeon B."/>
            <person name="Goodwin S."/>
            <person name="Spatafora J."/>
            <person name="Crous P."/>
            <person name="Grigoriev I."/>
        </authorList>
    </citation>
    <scope>NUCLEOTIDE SEQUENCE</scope>
    <source>
        <strain evidence="9">CBS 125425</strain>
    </source>
</reference>
<keyword evidence="10" id="KW-1185">Reference proteome</keyword>
<keyword evidence="5" id="KW-0804">Transcription</keyword>
<feature type="region of interest" description="Disordered" evidence="7">
    <location>
        <begin position="530"/>
        <end position="656"/>
    </location>
</feature>
<feature type="region of interest" description="Disordered" evidence="7">
    <location>
        <begin position="269"/>
        <end position="312"/>
    </location>
</feature>
<sequence length="656" mass="71297">MHIAALPPPHPLPLTPFGRRQEPGSSLAKLPPQFSPGRPEQHSYPSPPMSDSHSPARRSAHLFDSEGRPYPPVAGEARRLEGLPLPPPPPPPLLDLRSAQGNPQPRPLYPGDTPPRPQQIHYQPPGRAIEPPPYGGVPVSHNYAYGYPSAGAPPYIGSQGPGPQAQPTAIIAPPPSRPNKPARRTKAHVASACVNCKRAHLSCDVQRPCGRCVASGKQDTCKDVQHKKRGRPRLRDDKEFSRSEEGRPPPSQLLGMLPASAELFPQHSSFASSHRATDPLRVLRGSGRGSEDIPNTPQPIAQAPRGRPASVGSYGAVPSPYSARPNLPYQSLPVAFLNLDLVILKANPAFQDLAPSFTEIRGKNLAEVLEVRQADVLQRIRNDLREEREERDPSYMAPITPLGQDPVQSVAERDVDQVSHGFTDRPYLLNFRLPNNQYQSLQTQVRLAKTSLYFVTLVVHTPPRTAGPPLLTQQLAPPTPIHASHSLSAPTTAPVRDFGPHSARPSSSASSAPTSPYFNLSSVRTSLPQIGSSPSYSYSPTAGPDSGYFPTIQPPAQPTGYPSPYPPVSRAPVTSEPFRGPEHGRESSRLSISEGIQLPPIRTAPAPHLTSPRAVQFGEASRERIRRREPSTSSAERPETPDTGKRRRLNIHEVLE</sequence>
<feature type="compositionally biased region" description="Basic and acidic residues" evidence="7">
    <location>
        <begin position="579"/>
        <end position="588"/>
    </location>
</feature>
<feature type="compositionally biased region" description="Pro residues" evidence="7">
    <location>
        <begin position="552"/>
        <end position="569"/>
    </location>
</feature>
<evidence type="ECO:0000256" key="3">
    <source>
        <dbReference type="ARBA" id="ARBA00023015"/>
    </source>
</evidence>
<evidence type="ECO:0000256" key="2">
    <source>
        <dbReference type="ARBA" id="ARBA00022833"/>
    </source>
</evidence>
<evidence type="ECO:0000259" key="8">
    <source>
        <dbReference type="PROSITE" id="PS50048"/>
    </source>
</evidence>
<evidence type="ECO:0000256" key="7">
    <source>
        <dbReference type="SAM" id="MobiDB-lite"/>
    </source>
</evidence>
<dbReference type="Pfam" id="PF00172">
    <property type="entry name" value="Zn_clus"/>
    <property type="match status" value="1"/>
</dbReference>
<evidence type="ECO:0000256" key="1">
    <source>
        <dbReference type="ARBA" id="ARBA00022723"/>
    </source>
</evidence>
<dbReference type="SUPFAM" id="SSF57701">
    <property type="entry name" value="Zn2/Cys6 DNA-binding domain"/>
    <property type="match status" value="1"/>
</dbReference>
<evidence type="ECO:0000256" key="5">
    <source>
        <dbReference type="ARBA" id="ARBA00023163"/>
    </source>
</evidence>
<feature type="region of interest" description="Disordered" evidence="7">
    <location>
        <begin position="152"/>
        <end position="184"/>
    </location>
</feature>
<evidence type="ECO:0000313" key="10">
    <source>
        <dbReference type="Proteomes" id="UP000799444"/>
    </source>
</evidence>
<dbReference type="PANTHER" id="PTHR47659">
    <property type="entry name" value="ZN(II)2CYS6 TRANSCRIPTION FACTOR (EUROFUNG)-RELATED"/>
    <property type="match status" value="1"/>
</dbReference>
<dbReference type="InterPro" id="IPR050335">
    <property type="entry name" value="ERT1_acuK_gluconeogen_tf"/>
</dbReference>
<evidence type="ECO:0000256" key="6">
    <source>
        <dbReference type="ARBA" id="ARBA00023242"/>
    </source>
</evidence>
<dbReference type="PROSITE" id="PS50048">
    <property type="entry name" value="ZN2_CY6_FUNGAL_2"/>
    <property type="match status" value="1"/>
</dbReference>
<dbReference type="Proteomes" id="UP000799444">
    <property type="component" value="Unassembled WGS sequence"/>
</dbReference>
<feature type="region of interest" description="Disordered" evidence="7">
    <location>
        <begin position="1"/>
        <end position="135"/>
    </location>
</feature>
<dbReference type="SMART" id="SM00066">
    <property type="entry name" value="GAL4"/>
    <property type="match status" value="1"/>
</dbReference>
<dbReference type="InterPro" id="IPR036864">
    <property type="entry name" value="Zn2-C6_fun-type_DNA-bd_sf"/>
</dbReference>
<keyword evidence="6" id="KW-0539">Nucleus</keyword>
<feature type="compositionally biased region" description="Basic and acidic residues" evidence="7">
    <location>
        <begin position="620"/>
        <end position="656"/>
    </location>
</feature>
<name>A0A9P4V839_9PLEO</name>
<keyword evidence="4" id="KW-0238">DNA-binding</keyword>
<proteinExistence type="predicted"/>
<protein>
    <recommendedName>
        <fullName evidence="8">Zn(2)-C6 fungal-type domain-containing protein</fullName>
    </recommendedName>
</protein>
<dbReference type="GO" id="GO:0000981">
    <property type="term" value="F:DNA-binding transcription factor activity, RNA polymerase II-specific"/>
    <property type="evidence" value="ECO:0007669"/>
    <property type="project" value="InterPro"/>
</dbReference>
<feature type="compositionally biased region" description="Low complexity" evidence="7">
    <location>
        <begin position="161"/>
        <end position="171"/>
    </location>
</feature>
<organism evidence="9 10">
    <name type="scientific">Polyplosphaeria fusca</name>
    <dbReference type="NCBI Taxonomy" id="682080"/>
    <lineage>
        <taxon>Eukaryota</taxon>
        <taxon>Fungi</taxon>
        <taxon>Dikarya</taxon>
        <taxon>Ascomycota</taxon>
        <taxon>Pezizomycotina</taxon>
        <taxon>Dothideomycetes</taxon>
        <taxon>Pleosporomycetidae</taxon>
        <taxon>Pleosporales</taxon>
        <taxon>Tetraplosphaeriaceae</taxon>
        <taxon>Polyplosphaeria</taxon>
    </lineage>
</organism>
<feature type="compositionally biased region" description="Pro residues" evidence="7">
    <location>
        <begin position="1"/>
        <end position="14"/>
    </location>
</feature>
<dbReference type="EMBL" id="ML996102">
    <property type="protein sequence ID" value="KAF2739963.1"/>
    <property type="molecule type" value="Genomic_DNA"/>
</dbReference>
<dbReference type="InterPro" id="IPR001138">
    <property type="entry name" value="Zn2Cys6_DnaBD"/>
</dbReference>
<accession>A0A9P4V839</accession>
<dbReference type="Gene3D" id="4.10.240.10">
    <property type="entry name" value="Zn(2)-C6 fungal-type DNA-binding domain"/>
    <property type="match status" value="1"/>
</dbReference>
<dbReference type="OrthoDB" id="5575144at2759"/>
<gene>
    <name evidence="9" type="ORF">EJ04DRAFT_261451</name>
</gene>
<feature type="compositionally biased region" description="Basic and acidic residues" evidence="7">
    <location>
        <begin position="233"/>
        <end position="247"/>
    </location>
</feature>
<feature type="compositionally biased region" description="Polar residues" evidence="7">
    <location>
        <begin position="530"/>
        <end position="540"/>
    </location>
</feature>
<dbReference type="PANTHER" id="PTHR47659:SF4">
    <property type="entry name" value="ZN(II)2CYS6 TRANSCRIPTION FACTOR (EUROFUNG)"/>
    <property type="match status" value="1"/>
</dbReference>
<dbReference type="AlphaFoldDB" id="A0A9P4V839"/>
<feature type="domain" description="Zn(2)-C6 fungal-type" evidence="8">
    <location>
        <begin position="192"/>
        <end position="221"/>
    </location>
</feature>
<feature type="compositionally biased region" description="Low complexity" evidence="7">
    <location>
        <begin position="502"/>
        <end position="516"/>
    </location>
</feature>
<evidence type="ECO:0000313" key="9">
    <source>
        <dbReference type="EMBL" id="KAF2739963.1"/>
    </source>
</evidence>
<comment type="caution">
    <text evidence="9">The sequence shown here is derived from an EMBL/GenBank/DDBJ whole genome shotgun (WGS) entry which is preliminary data.</text>
</comment>
<feature type="region of interest" description="Disordered" evidence="7">
    <location>
        <begin position="212"/>
        <end position="255"/>
    </location>
</feature>
<keyword evidence="3" id="KW-0805">Transcription regulation</keyword>
<keyword evidence="2" id="KW-0862">Zinc</keyword>
<dbReference type="CDD" id="cd00067">
    <property type="entry name" value="GAL4"/>
    <property type="match status" value="1"/>
</dbReference>
<keyword evidence="1" id="KW-0479">Metal-binding</keyword>